<name>A0A0B0PSY8_GOSAR</name>
<evidence type="ECO:0000313" key="2">
    <source>
        <dbReference type="Proteomes" id="UP000032142"/>
    </source>
</evidence>
<evidence type="ECO:0000313" key="1">
    <source>
        <dbReference type="EMBL" id="KHG27554.1"/>
    </source>
</evidence>
<dbReference type="EMBL" id="KN441534">
    <property type="protein sequence ID" value="KHG27554.1"/>
    <property type="molecule type" value="Genomic_DNA"/>
</dbReference>
<gene>
    <name evidence="1" type="ORF">F383_34006</name>
</gene>
<keyword evidence="2" id="KW-1185">Reference proteome</keyword>
<dbReference type="AlphaFoldDB" id="A0A0B0PSY8"/>
<dbReference type="Proteomes" id="UP000032142">
    <property type="component" value="Unassembled WGS sequence"/>
</dbReference>
<reference evidence="2" key="1">
    <citation type="submission" date="2014-09" db="EMBL/GenBank/DDBJ databases">
        <authorList>
            <person name="Mudge J."/>
            <person name="Ramaraj T."/>
            <person name="Lindquist I.E."/>
            <person name="Bharti A.K."/>
            <person name="Sundararajan A."/>
            <person name="Cameron C.T."/>
            <person name="Woodward J.E."/>
            <person name="May G.D."/>
            <person name="Brubaker C."/>
            <person name="Broadhvest J."/>
            <person name="Wilkins T.A."/>
        </authorList>
    </citation>
    <scope>NUCLEOTIDE SEQUENCE</scope>
    <source>
        <strain evidence="2">cv. AKA8401</strain>
    </source>
</reference>
<accession>A0A0B0PSY8</accession>
<organism evidence="1 2">
    <name type="scientific">Gossypium arboreum</name>
    <name type="common">Tree cotton</name>
    <name type="synonym">Gossypium nanking</name>
    <dbReference type="NCBI Taxonomy" id="29729"/>
    <lineage>
        <taxon>Eukaryota</taxon>
        <taxon>Viridiplantae</taxon>
        <taxon>Streptophyta</taxon>
        <taxon>Embryophyta</taxon>
        <taxon>Tracheophyta</taxon>
        <taxon>Spermatophyta</taxon>
        <taxon>Magnoliopsida</taxon>
        <taxon>eudicotyledons</taxon>
        <taxon>Gunneridae</taxon>
        <taxon>Pentapetalae</taxon>
        <taxon>rosids</taxon>
        <taxon>malvids</taxon>
        <taxon>Malvales</taxon>
        <taxon>Malvaceae</taxon>
        <taxon>Malvoideae</taxon>
        <taxon>Gossypium</taxon>
    </lineage>
</organism>
<sequence length="28" mass="2984">MPNPNELAITRKGSAKKGTFALLIVLSI</sequence>
<proteinExistence type="predicted"/>
<protein>
    <submittedName>
        <fullName evidence="1">Uncharacterized protein</fullName>
    </submittedName>
</protein>